<evidence type="ECO:0000256" key="4">
    <source>
        <dbReference type="PIRSR" id="PIRSR605754-1"/>
    </source>
</evidence>
<keyword evidence="5" id="KW-0812">Transmembrane</keyword>
<evidence type="ECO:0000313" key="6">
    <source>
        <dbReference type="EMBL" id="ETA74384.1"/>
    </source>
</evidence>
<evidence type="ECO:0000256" key="5">
    <source>
        <dbReference type="SAM" id="Phobius"/>
    </source>
</evidence>
<sequence>MKKGLNILRIVVATILLVAGLYLIFNKQITYALINHSQKTELSKKIEGSKHSSQADFDFENVKSLDNQTTVKSLSDDAAVIGKIAIPDLKIKLPIYEGLSNYGLAKGAGTMKAGEQMGEGNYSLAGHHMDDINVLFGQLENAKPGMKVYLTDGEKVYIYKIIEKKIITKYEVNYLDDVPDQKLLTLITCAEGGKTRYMVRGVLEKTMKLTGKTEHKLFL</sequence>
<protein>
    <submittedName>
        <fullName evidence="6">Sortase</fullName>
    </submittedName>
</protein>
<feature type="active site" description="Acyl-thioester intermediate" evidence="4">
    <location>
        <position position="189"/>
    </location>
</feature>
<dbReference type="RefSeq" id="WP_023859391.1">
    <property type="nucleotide sequence ID" value="NZ_AWWH01000078.1"/>
</dbReference>
<dbReference type="GO" id="GO:0006508">
    <property type="term" value="P:proteolysis"/>
    <property type="evidence" value="ECO:0007669"/>
    <property type="project" value="UniProtKB-KW"/>
</dbReference>
<dbReference type="InterPro" id="IPR005754">
    <property type="entry name" value="Sortase"/>
</dbReference>
<keyword evidence="1" id="KW-0645">Protease</keyword>
<dbReference type="GO" id="GO:0008234">
    <property type="term" value="F:cysteine-type peptidase activity"/>
    <property type="evidence" value="ECO:0007669"/>
    <property type="project" value="UniProtKB-KW"/>
</dbReference>
<evidence type="ECO:0000256" key="1">
    <source>
        <dbReference type="ARBA" id="ARBA00022670"/>
    </source>
</evidence>
<comment type="caution">
    <text evidence="6">The sequence shown here is derived from an EMBL/GenBank/DDBJ whole genome shotgun (WGS) entry which is preliminary data.</text>
</comment>
<dbReference type="EMBL" id="AWWH01000078">
    <property type="protein sequence ID" value="ETA74384.1"/>
    <property type="molecule type" value="Genomic_DNA"/>
</dbReference>
<proteinExistence type="predicted"/>
<organism evidence="6 7">
    <name type="scientific">Ligilactobacillus equi DPC 6820</name>
    <dbReference type="NCBI Taxonomy" id="1392007"/>
    <lineage>
        <taxon>Bacteria</taxon>
        <taxon>Bacillati</taxon>
        <taxon>Bacillota</taxon>
        <taxon>Bacilli</taxon>
        <taxon>Lactobacillales</taxon>
        <taxon>Lactobacillaceae</taxon>
        <taxon>Ligilactobacillus</taxon>
    </lineage>
</organism>
<keyword evidence="2" id="KW-0378">Hydrolase</keyword>
<dbReference type="PATRIC" id="fig|1392007.3.peg.787"/>
<dbReference type="Gene3D" id="2.40.260.10">
    <property type="entry name" value="Sortase"/>
    <property type="match status" value="1"/>
</dbReference>
<evidence type="ECO:0000256" key="3">
    <source>
        <dbReference type="ARBA" id="ARBA00022807"/>
    </source>
</evidence>
<keyword evidence="7" id="KW-1185">Reference proteome</keyword>
<dbReference type="Proteomes" id="UP000018559">
    <property type="component" value="Unassembled WGS sequence"/>
</dbReference>
<dbReference type="NCBIfam" id="TIGR01076">
    <property type="entry name" value="sortase_fam"/>
    <property type="match status" value="1"/>
</dbReference>
<keyword evidence="5" id="KW-0472">Membrane</keyword>
<keyword evidence="3" id="KW-0788">Thiol protease</keyword>
<dbReference type="CDD" id="cd06165">
    <property type="entry name" value="Sortase_A"/>
    <property type="match status" value="1"/>
</dbReference>
<reference evidence="6 7" key="1">
    <citation type="journal article" date="2014" name="Genome Announc.">
        <title>The Genome of the Predominant Equine Lactobacillus Species, Lactobacillus equi, Is Reflective of Its Lifestyle Adaptations to an Herbivorous Host.</title>
        <authorList>
            <person name="O'Donnell M.M."/>
            <person name="Harris H.M."/>
            <person name="O'Toole P.W."/>
            <person name="Ross R.P."/>
        </authorList>
    </citation>
    <scope>NUCLEOTIDE SEQUENCE [LARGE SCALE GENOMIC DNA]</scope>
    <source>
        <strain evidence="6 7">DPC 6820</strain>
    </source>
</reference>
<feature type="active site" description="Proton donor/acceptor" evidence="4">
    <location>
        <position position="127"/>
    </location>
</feature>
<dbReference type="InterPro" id="IPR023365">
    <property type="entry name" value="Sortase_dom-sf"/>
</dbReference>
<evidence type="ECO:0000256" key="2">
    <source>
        <dbReference type="ARBA" id="ARBA00022801"/>
    </source>
</evidence>
<dbReference type="Pfam" id="PF04203">
    <property type="entry name" value="Sortase"/>
    <property type="match status" value="1"/>
</dbReference>
<name>V7HVY0_9LACO</name>
<dbReference type="InterPro" id="IPR042007">
    <property type="entry name" value="Sortase_A"/>
</dbReference>
<accession>V7HVY0</accession>
<gene>
    <name evidence="6" type="ORF">LEQ_0479</name>
</gene>
<dbReference type="SUPFAM" id="SSF63817">
    <property type="entry name" value="Sortase"/>
    <property type="match status" value="1"/>
</dbReference>
<feature type="transmembrane region" description="Helical" evidence="5">
    <location>
        <begin position="7"/>
        <end position="25"/>
    </location>
</feature>
<dbReference type="AlphaFoldDB" id="V7HVY0"/>
<evidence type="ECO:0000313" key="7">
    <source>
        <dbReference type="Proteomes" id="UP000018559"/>
    </source>
</evidence>
<keyword evidence="5" id="KW-1133">Transmembrane helix</keyword>